<dbReference type="OrthoDB" id="2678260at2"/>
<reference evidence="2" key="1">
    <citation type="submission" date="2016-01" db="EMBL/GenBank/DDBJ databases">
        <title>Draft genome of Chromobacterium sp. F49.</title>
        <authorList>
            <person name="Hong K.W."/>
        </authorList>
    </citation>
    <scope>NUCLEOTIDE SEQUENCE [LARGE SCALE GENOMIC DNA]</scope>
    <source>
        <strain evidence="2">P7IIIA</strain>
    </source>
</reference>
<dbReference type="AlphaFoldDB" id="A0A163S1G0"/>
<sequence>MLKLIVDNDQNQNNPFAVTCRNSCDLFDGITGVCSIHQNVNVDSEYEAARCGNFLSREFKELSTNEHIPFKFSLIEEEADYLLDDEEIFHELTGSSVYKKEYTYPNQPDFSAHRDDASWFISPCGTFACWIVNQYNKPQRVPKSMEDAVKGWSKKVYKSPIPLHDHKSSLSIASKMAWVIDEDGYGQYALLVNGRISSISSPKPKNWKK</sequence>
<comment type="caution">
    <text evidence="1">The sequence shown here is derived from an EMBL/GenBank/DDBJ whole genome shotgun (WGS) entry which is preliminary data.</text>
</comment>
<evidence type="ECO:0000313" key="1">
    <source>
        <dbReference type="EMBL" id="KZE67954.1"/>
    </source>
</evidence>
<dbReference type="Proteomes" id="UP000076567">
    <property type="component" value="Unassembled WGS sequence"/>
</dbReference>
<protein>
    <submittedName>
        <fullName evidence="1">Uncharacterized protein</fullName>
    </submittedName>
</protein>
<name>A0A163S1G0_9BACL</name>
<gene>
    <name evidence="1" type="ORF">AWM68_17430</name>
</gene>
<dbReference type="RefSeq" id="WP_066238366.1">
    <property type="nucleotide sequence ID" value="NZ_LRFC01000006.1"/>
</dbReference>
<evidence type="ECO:0000313" key="2">
    <source>
        <dbReference type="Proteomes" id="UP000076567"/>
    </source>
</evidence>
<dbReference type="EMBL" id="LRFC01000006">
    <property type="protein sequence ID" value="KZE67954.1"/>
    <property type="molecule type" value="Genomic_DNA"/>
</dbReference>
<organism evidence="1 2">
    <name type="scientific">Fictibacillus phosphorivorans</name>
    <dbReference type="NCBI Taxonomy" id="1221500"/>
    <lineage>
        <taxon>Bacteria</taxon>
        <taxon>Bacillati</taxon>
        <taxon>Bacillota</taxon>
        <taxon>Bacilli</taxon>
        <taxon>Bacillales</taxon>
        <taxon>Fictibacillaceae</taxon>
        <taxon>Fictibacillus</taxon>
    </lineage>
</organism>
<keyword evidence="2" id="KW-1185">Reference proteome</keyword>
<proteinExistence type="predicted"/>
<accession>A0A163S1G0</accession>